<dbReference type="Proteomes" id="UP000828390">
    <property type="component" value="Unassembled WGS sequence"/>
</dbReference>
<protein>
    <submittedName>
        <fullName evidence="3">Uncharacterized protein</fullName>
    </submittedName>
</protein>
<reference evidence="3" key="1">
    <citation type="journal article" date="2019" name="bioRxiv">
        <title>The Genome of the Zebra Mussel, Dreissena polymorpha: A Resource for Invasive Species Research.</title>
        <authorList>
            <person name="McCartney M.A."/>
            <person name="Auch B."/>
            <person name="Kono T."/>
            <person name="Mallez S."/>
            <person name="Zhang Y."/>
            <person name="Obille A."/>
            <person name="Becker A."/>
            <person name="Abrahante J.E."/>
            <person name="Garbe J."/>
            <person name="Badalamenti J.P."/>
            <person name="Herman A."/>
            <person name="Mangelson H."/>
            <person name="Liachko I."/>
            <person name="Sullivan S."/>
            <person name="Sone E.D."/>
            <person name="Koren S."/>
            <person name="Silverstein K.A.T."/>
            <person name="Beckman K.B."/>
            <person name="Gohl D.M."/>
        </authorList>
    </citation>
    <scope>NUCLEOTIDE SEQUENCE</scope>
    <source>
        <strain evidence="3">Duluth1</strain>
        <tissue evidence="3">Whole animal</tissue>
    </source>
</reference>
<feature type="coiled-coil region" evidence="1">
    <location>
        <begin position="195"/>
        <end position="282"/>
    </location>
</feature>
<gene>
    <name evidence="3" type="ORF">DPMN_129224</name>
</gene>
<feature type="region of interest" description="Disordered" evidence="2">
    <location>
        <begin position="49"/>
        <end position="139"/>
    </location>
</feature>
<feature type="compositionally biased region" description="Basic and acidic residues" evidence="2">
    <location>
        <begin position="49"/>
        <end position="60"/>
    </location>
</feature>
<evidence type="ECO:0000313" key="4">
    <source>
        <dbReference type="Proteomes" id="UP000828390"/>
    </source>
</evidence>
<organism evidence="3 4">
    <name type="scientific">Dreissena polymorpha</name>
    <name type="common">Zebra mussel</name>
    <name type="synonym">Mytilus polymorpha</name>
    <dbReference type="NCBI Taxonomy" id="45954"/>
    <lineage>
        <taxon>Eukaryota</taxon>
        <taxon>Metazoa</taxon>
        <taxon>Spiralia</taxon>
        <taxon>Lophotrochozoa</taxon>
        <taxon>Mollusca</taxon>
        <taxon>Bivalvia</taxon>
        <taxon>Autobranchia</taxon>
        <taxon>Heteroconchia</taxon>
        <taxon>Euheterodonta</taxon>
        <taxon>Imparidentia</taxon>
        <taxon>Neoheterodontei</taxon>
        <taxon>Myida</taxon>
        <taxon>Dreissenoidea</taxon>
        <taxon>Dreissenidae</taxon>
        <taxon>Dreissena</taxon>
    </lineage>
</organism>
<proteinExistence type="predicted"/>
<comment type="caution">
    <text evidence="3">The sequence shown here is derived from an EMBL/GenBank/DDBJ whole genome shotgun (WGS) entry which is preliminary data.</text>
</comment>
<evidence type="ECO:0000256" key="1">
    <source>
        <dbReference type="SAM" id="Coils"/>
    </source>
</evidence>
<accession>A0A9D4H4H8</accession>
<dbReference type="AlphaFoldDB" id="A0A9D4H4H8"/>
<name>A0A9D4H4H8_DREPO</name>
<evidence type="ECO:0000313" key="3">
    <source>
        <dbReference type="EMBL" id="KAH3827293.1"/>
    </source>
</evidence>
<dbReference type="EMBL" id="JAIWYP010000005">
    <property type="protein sequence ID" value="KAH3827293.1"/>
    <property type="molecule type" value="Genomic_DNA"/>
</dbReference>
<evidence type="ECO:0000256" key="2">
    <source>
        <dbReference type="SAM" id="MobiDB-lite"/>
    </source>
</evidence>
<keyword evidence="4" id="KW-1185">Reference proteome</keyword>
<keyword evidence="1" id="KW-0175">Coiled coil</keyword>
<sequence length="365" mass="41191">MMSAFQPWPPTTRAKDCKMLPAPPAIMREGISGTAPSFLHSGPPVLLHPDKVVPHSESSRYEPNYAPNVSLAPVQKCKGEDDEDDGDGEAERKSRVGSPEPAPSQPAYREWDLSESEDSSVEHGSPAQGEDSRLSPTTENQRALEIELEMIRQALDGKIGSNKEEKDRFLHEFCKLRSKHQEFLNRNIQARRNLKQELANAKACSRERYQEASEQQAHMEREMDKYRRDAEARLKEVKDDNAKLLKDVQIMQDRDEIGIGKIQELQGRLQQYEMIFQQLHVENIVMREKLHQMGVNVLDLTKGACNGGFSLLRSPSGSPPQRSPTEVPTPHLHPGYLHLLRAGILPLYSGVPPADRFIKKEHDGT</sequence>
<reference evidence="3" key="2">
    <citation type="submission" date="2020-11" db="EMBL/GenBank/DDBJ databases">
        <authorList>
            <person name="McCartney M.A."/>
            <person name="Auch B."/>
            <person name="Kono T."/>
            <person name="Mallez S."/>
            <person name="Becker A."/>
            <person name="Gohl D.M."/>
            <person name="Silverstein K.A.T."/>
            <person name="Koren S."/>
            <person name="Bechman K.B."/>
            <person name="Herman A."/>
            <person name="Abrahante J.E."/>
            <person name="Garbe J."/>
        </authorList>
    </citation>
    <scope>NUCLEOTIDE SEQUENCE</scope>
    <source>
        <strain evidence="3">Duluth1</strain>
        <tissue evidence="3">Whole animal</tissue>
    </source>
</reference>